<gene>
    <name evidence="1" type="ORF">BVAVS116_0629</name>
</gene>
<dbReference type="RefSeq" id="WP_006068886.1">
    <property type="nucleotide sequence ID" value="NZ_ABCY02000001.1"/>
</dbReference>
<dbReference type="GeneID" id="63641987"/>
<keyword evidence="2" id="KW-1185">Reference proteome</keyword>
<sequence length="50" mass="5494">MKDGVRKPSGSRASFSAQPYAKNLKKNNTFSCFAKSNLGKNFLKGKKKGK</sequence>
<dbReference type="Proteomes" id="UP000006163">
    <property type="component" value="Unassembled WGS sequence"/>
</dbReference>
<proteinExistence type="predicted"/>
<organism evidence="1 2">
    <name type="scientific">Borreliella valaisiana VS116</name>
    <dbReference type="NCBI Taxonomy" id="445987"/>
    <lineage>
        <taxon>Bacteria</taxon>
        <taxon>Pseudomonadati</taxon>
        <taxon>Spirochaetota</taxon>
        <taxon>Spirochaetia</taxon>
        <taxon>Spirochaetales</taxon>
        <taxon>Borreliaceae</taxon>
        <taxon>Borreliella</taxon>
    </lineage>
</organism>
<accession>D6RY99</accession>
<name>D6RY99_BORVA</name>
<evidence type="ECO:0000313" key="2">
    <source>
        <dbReference type="Proteomes" id="UP000006163"/>
    </source>
</evidence>
<comment type="caution">
    <text evidence="1">The sequence shown here is derived from an EMBL/GenBank/DDBJ whole genome shotgun (WGS) entry which is preliminary data.</text>
</comment>
<protein>
    <submittedName>
        <fullName evidence="1">Uncharacterized protein</fullName>
    </submittedName>
</protein>
<dbReference type="OrthoDB" id="352875at2"/>
<dbReference type="EMBL" id="ABCY02000001">
    <property type="protein sequence ID" value="EEF82085.1"/>
    <property type="molecule type" value="Genomic_DNA"/>
</dbReference>
<dbReference type="AlphaFoldDB" id="D6RY99"/>
<dbReference type="HOGENOM" id="CLU_3150118_0_0_12"/>
<evidence type="ECO:0000313" key="1">
    <source>
        <dbReference type="EMBL" id="EEF82085.1"/>
    </source>
</evidence>
<reference evidence="1 2" key="1">
    <citation type="submission" date="2009-01" db="EMBL/GenBank/DDBJ databases">
        <authorList>
            <person name="Fraser-Liggett C.M."/>
            <person name="Mongodin E.F."/>
            <person name="Casjens B."/>
            <person name="Dunn J."/>
            <person name="Luft B."/>
            <person name="Qiu W."/>
            <person name="Schutzer S."/>
            <person name="Sebastian Y."/>
        </authorList>
    </citation>
    <scope>NUCLEOTIDE SEQUENCE [LARGE SCALE GENOMIC DNA]</scope>
    <source>
        <strain evidence="1 2">VS116</strain>
    </source>
</reference>